<evidence type="ECO:0000313" key="3">
    <source>
        <dbReference type="Proteomes" id="UP000805614"/>
    </source>
</evidence>
<keyword evidence="1" id="KW-0732">Signal</keyword>
<evidence type="ECO:0000313" key="2">
    <source>
        <dbReference type="EMBL" id="MBC6468222.1"/>
    </source>
</evidence>
<protein>
    <recommendedName>
        <fullName evidence="4">Lipoprotein</fullName>
    </recommendedName>
</protein>
<feature type="chain" id="PRO_5046113461" description="Lipoprotein" evidence="1">
    <location>
        <begin position="18"/>
        <end position="146"/>
    </location>
</feature>
<dbReference type="Proteomes" id="UP000805614">
    <property type="component" value="Unassembled WGS sequence"/>
</dbReference>
<keyword evidence="3" id="KW-1185">Reference proteome</keyword>
<dbReference type="EMBL" id="JABVEC010000017">
    <property type="protein sequence ID" value="MBC6468222.1"/>
    <property type="molecule type" value="Genomic_DNA"/>
</dbReference>
<evidence type="ECO:0000256" key="1">
    <source>
        <dbReference type="SAM" id="SignalP"/>
    </source>
</evidence>
<dbReference type="RefSeq" id="WP_187245228.1">
    <property type="nucleotide sequence ID" value="NZ_BAAAOK010000019.1"/>
</dbReference>
<gene>
    <name evidence="2" type="ORF">HKK74_22395</name>
</gene>
<proteinExistence type="predicted"/>
<comment type="caution">
    <text evidence="2">The sequence shown here is derived from an EMBL/GenBank/DDBJ whole genome shotgun (WGS) entry which is preliminary data.</text>
</comment>
<feature type="signal peptide" evidence="1">
    <location>
        <begin position="1"/>
        <end position="17"/>
    </location>
</feature>
<reference evidence="2 3" key="1">
    <citation type="submission" date="2020-06" db="EMBL/GenBank/DDBJ databases">
        <title>Actinomadura xiongansis sp. nov., isolated from soil of Baiyangdian.</title>
        <authorList>
            <person name="Zhang X."/>
        </authorList>
    </citation>
    <scope>NUCLEOTIDE SEQUENCE [LARGE SCALE GENOMIC DNA]</scope>
    <source>
        <strain evidence="2 3">HBUM206468</strain>
    </source>
</reference>
<name>A0ABR7LUP6_9ACTN</name>
<accession>A0ABR7LUP6</accession>
<evidence type="ECO:0008006" key="4">
    <source>
        <dbReference type="Google" id="ProtNLM"/>
    </source>
</evidence>
<sequence length="146" mass="14397">MLRPAAVAVSAAATATAALVAALAGCGDPAGGSPRACAEPVPVAKSRLAALPLDLSRAGTVTEVGSGAGHVGATVVAESTIDESYAALPAVLTAGGFDVVAEENEGIEADIFFVRGRRETGSVKLVEGPCEGQVTLRLTVAATPSR</sequence>
<organism evidence="2 3">
    <name type="scientific">Actinomadura alba</name>
    <dbReference type="NCBI Taxonomy" id="406431"/>
    <lineage>
        <taxon>Bacteria</taxon>
        <taxon>Bacillati</taxon>
        <taxon>Actinomycetota</taxon>
        <taxon>Actinomycetes</taxon>
        <taxon>Streptosporangiales</taxon>
        <taxon>Thermomonosporaceae</taxon>
        <taxon>Actinomadura</taxon>
    </lineage>
</organism>
<dbReference type="PROSITE" id="PS51257">
    <property type="entry name" value="PROKAR_LIPOPROTEIN"/>
    <property type="match status" value="1"/>
</dbReference>